<feature type="domain" description="Protein kinase" evidence="14">
    <location>
        <begin position="460"/>
        <end position="723"/>
    </location>
</feature>
<reference evidence="18 19" key="1">
    <citation type="journal article" date="2023" name="Life. Sci Alliance">
        <title>Evolutionary insights into 3D genome organization and epigenetic landscape of Vigna mungo.</title>
        <authorList>
            <person name="Junaid A."/>
            <person name="Singh B."/>
            <person name="Bhatia S."/>
        </authorList>
    </citation>
    <scope>NUCLEOTIDE SEQUENCE [LARGE SCALE GENOMIC DNA]</scope>
    <source>
        <strain evidence="18">Urdbean</strain>
    </source>
</reference>
<protein>
    <recommendedName>
        <fullName evidence="1">non-specific serine/threonine protein kinase</fullName>
        <ecNumber evidence="1">2.7.11.1</ecNumber>
    </recommendedName>
</protein>
<dbReference type="Pfam" id="PF08276">
    <property type="entry name" value="PAN_2"/>
    <property type="match status" value="1"/>
</dbReference>
<feature type="transmembrane region" description="Helical" evidence="13">
    <location>
        <begin position="1103"/>
        <end position="1124"/>
    </location>
</feature>
<dbReference type="GO" id="GO:0005524">
    <property type="term" value="F:ATP binding"/>
    <property type="evidence" value="ECO:0007669"/>
    <property type="project" value="UniProtKB-KW"/>
</dbReference>
<dbReference type="FunFam" id="3.30.200.20:FF:000195">
    <property type="entry name" value="G-type lectin S-receptor-like serine/threonine-protein kinase"/>
    <property type="match status" value="1"/>
</dbReference>
<dbReference type="InterPro" id="IPR000742">
    <property type="entry name" value="EGF"/>
</dbReference>
<dbReference type="Pfam" id="PF22936">
    <property type="entry name" value="Pol_BBD"/>
    <property type="match status" value="1"/>
</dbReference>
<evidence type="ECO:0000256" key="7">
    <source>
        <dbReference type="ARBA" id="ARBA00022840"/>
    </source>
</evidence>
<comment type="catalytic activity">
    <reaction evidence="10">
        <text>L-threonyl-[protein] + ATP = O-phospho-L-threonyl-[protein] + ADP + H(+)</text>
        <dbReference type="Rhea" id="RHEA:46608"/>
        <dbReference type="Rhea" id="RHEA-COMP:11060"/>
        <dbReference type="Rhea" id="RHEA-COMP:11605"/>
        <dbReference type="ChEBI" id="CHEBI:15378"/>
        <dbReference type="ChEBI" id="CHEBI:30013"/>
        <dbReference type="ChEBI" id="CHEBI:30616"/>
        <dbReference type="ChEBI" id="CHEBI:61977"/>
        <dbReference type="ChEBI" id="CHEBI:456216"/>
        <dbReference type="EC" id="2.7.11.1"/>
    </reaction>
</comment>
<sequence length="1228" mass="139455">MDILSSLIFVACALIIPSLKVFIAADTIRLSQSISDGMTLVSKGETFELGFFSPEYSKNRYLGIWYKNITQTVVWVANGALNDSSGILTVNSTGNLVLRQHDKVVWYTTTPEKQARNPVAQLLDSGNLVVRDESETNSESYLWQSFDYPSDTILPGMKLGRNLRTGMEWRMTAWKSPNDPSPGIFYWGLLLYNYPEYYLMKGTEKFVRIGPWNGLHFSGIPDQKPNSIYDYNYISKNDEIYYTFSLKNEAVISRLVMNQTSSMSFRYVWMEDGQYWKFYKSLPKDNCDFYGICGVYGTCTITGSQICQCLSGFSPKSPQAWNSSDWSDGCVRNKPLNCTEKGKHGFVKVKGMKVPDTTNTWVDKTISLEECRRNCLNNCSCMAYTNSNISGEGSGCVMWYGDLIDIRQFDNDGQDLYIRMHASEIEYSDTIHYQNSEGSEDDLDLPSLDLSTIVNATNNFSIENKIGEGGFGPVYKGKLASGKEIAVKRLSRSSGQGMTEFKNEVKLIAKLQHRNLVNLLACCVQEEDRMLVYEYMTNRSLDWMIFGLLYLHQDSRLRIIHRDLKASNVLLDDQINPKISDFGIARIFGGDQTEGNTKRVAGTYGYMAPEYAADGLFSVKSDVFSFGILLLEIISGKRNRGFYLENQYPNLVTHAWSLWKEGRAIEMVDSSIEYSCDLSEVLRCIHVGLLCVQQHTEDRPVMSAVVLMLGSEGELAEPKEPGFFIKNDQVATTSFSDLREKSKSMEEDSKFSTIAPSVFDGENYQIWAIRMEAYLEALDLWEAIEEDYEIHVLPDNPTMAQIKNHKDGKTRKAKAKTSKAIWDYLKEEYGVDDQIKGMKVLNLIKDFELQKMKESETIKEYSERLLNIANRVRLLGSEFKDSLLVTVPERFKATITTLENTKDFSKITLVELLNSLQAQEKRRAMREEGFLEEALPAKHEDSWKKKKKRTNNQIKKVLSEMKAKQEAPRESILLASIATRWIILHSSVGEGLTLNEEDAQMVNEEEEDQLFVATYFSTNASSESWLIDRGCTNHMTFDMAFFRDMRQTNVTKVKIGNGENEMEKSCSKTIGGGANCCLTQQKCDRNLAQEAKTSSSYVGCKEFFLFAAVTATLVLILLNVVVVCHEGKTISFIRKIDRAEDMPLHSDVLVSPSSYNAPQQVHIIIGDHVGRAMIVSWVTIDEPGNNLEDFLDYEDEEEKEPKGVNKVNTEVVKKGYVRKFRDFLLKLN</sequence>
<dbReference type="FunFam" id="2.90.10.10:FF:000001">
    <property type="entry name" value="G-type lectin S-receptor-like serine/threonine-protein kinase"/>
    <property type="match status" value="1"/>
</dbReference>
<dbReference type="CDD" id="cd01098">
    <property type="entry name" value="PAN_AP_plant"/>
    <property type="match status" value="1"/>
</dbReference>
<dbReference type="Gene3D" id="3.50.4.10">
    <property type="entry name" value="Hepatocyte Growth Factor"/>
    <property type="match status" value="1"/>
</dbReference>
<feature type="domain" description="EGF-like" evidence="15">
    <location>
        <begin position="283"/>
        <end position="319"/>
    </location>
</feature>
<evidence type="ECO:0000256" key="9">
    <source>
        <dbReference type="ARBA" id="ARBA00023180"/>
    </source>
</evidence>
<dbReference type="PANTHER" id="PTHR32444:SF234">
    <property type="entry name" value="RECEPTOR-LIKE SERINE_THREONINE-PROTEIN KINASE"/>
    <property type="match status" value="1"/>
</dbReference>
<dbReference type="Gene3D" id="1.10.510.10">
    <property type="entry name" value="Transferase(Phosphotransferase) domain 1"/>
    <property type="match status" value="1"/>
</dbReference>
<dbReference type="InterPro" id="IPR011009">
    <property type="entry name" value="Kinase-like_dom_sf"/>
</dbReference>
<feature type="domain" description="Bulb-type lectin" evidence="16">
    <location>
        <begin position="25"/>
        <end position="143"/>
    </location>
</feature>
<dbReference type="GO" id="GO:0048544">
    <property type="term" value="P:recognition of pollen"/>
    <property type="evidence" value="ECO:0007669"/>
    <property type="project" value="InterPro"/>
</dbReference>
<dbReference type="InterPro" id="IPR000858">
    <property type="entry name" value="S_locus_glycoprot_dom"/>
</dbReference>
<dbReference type="SMART" id="SM00473">
    <property type="entry name" value="PAN_AP"/>
    <property type="match status" value="1"/>
</dbReference>
<evidence type="ECO:0000256" key="13">
    <source>
        <dbReference type="SAM" id="Phobius"/>
    </source>
</evidence>
<evidence type="ECO:0000256" key="12">
    <source>
        <dbReference type="PROSITE-ProRule" id="PRU00076"/>
    </source>
</evidence>
<dbReference type="SMART" id="SM00220">
    <property type="entry name" value="S_TKc"/>
    <property type="match status" value="1"/>
</dbReference>
<dbReference type="AlphaFoldDB" id="A0AAQ3RS15"/>
<comment type="catalytic activity">
    <reaction evidence="11">
        <text>L-seryl-[protein] + ATP = O-phospho-L-seryl-[protein] + ADP + H(+)</text>
        <dbReference type="Rhea" id="RHEA:17989"/>
        <dbReference type="Rhea" id="RHEA-COMP:9863"/>
        <dbReference type="Rhea" id="RHEA-COMP:11604"/>
        <dbReference type="ChEBI" id="CHEBI:15378"/>
        <dbReference type="ChEBI" id="CHEBI:29999"/>
        <dbReference type="ChEBI" id="CHEBI:30616"/>
        <dbReference type="ChEBI" id="CHEBI:83421"/>
        <dbReference type="ChEBI" id="CHEBI:456216"/>
        <dbReference type="EC" id="2.7.11.1"/>
    </reaction>
</comment>
<dbReference type="EMBL" id="CP144694">
    <property type="protein sequence ID" value="WVZ03078.1"/>
    <property type="molecule type" value="Genomic_DNA"/>
</dbReference>
<dbReference type="InterPro" id="IPR000719">
    <property type="entry name" value="Prot_kinase_dom"/>
</dbReference>
<keyword evidence="12" id="KW-0245">EGF-like domain</keyword>
<keyword evidence="6" id="KW-0418">Kinase</keyword>
<evidence type="ECO:0000259" key="16">
    <source>
        <dbReference type="PROSITE" id="PS50927"/>
    </source>
</evidence>
<dbReference type="Pfam" id="PF07714">
    <property type="entry name" value="PK_Tyr_Ser-Thr"/>
    <property type="match status" value="1"/>
</dbReference>
<organism evidence="18 19">
    <name type="scientific">Vigna mungo</name>
    <name type="common">Black gram</name>
    <name type="synonym">Phaseolus mungo</name>
    <dbReference type="NCBI Taxonomy" id="3915"/>
    <lineage>
        <taxon>Eukaryota</taxon>
        <taxon>Viridiplantae</taxon>
        <taxon>Streptophyta</taxon>
        <taxon>Embryophyta</taxon>
        <taxon>Tracheophyta</taxon>
        <taxon>Spermatophyta</taxon>
        <taxon>Magnoliopsida</taxon>
        <taxon>eudicotyledons</taxon>
        <taxon>Gunneridae</taxon>
        <taxon>Pentapetalae</taxon>
        <taxon>rosids</taxon>
        <taxon>fabids</taxon>
        <taxon>Fabales</taxon>
        <taxon>Fabaceae</taxon>
        <taxon>Papilionoideae</taxon>
        <taxon>50 kb inversion clade</taxon>
        <taxon>NPAAA clade</taxon>
        <taxon>indigoferoid/millettioid clade</taxon>
        <taxon>Phaseoleae</taxon>
        <taxon>Vigna</taxon>
    </lineage>
</organism>
<evidence type="ECO:0000256" key="6">
    <source>
        <dbReference type="ARBA" id="ARBA00022777"/>
    </source>
</evidence>
<evidence type="ECO:0000259" key="14">
    <source>
        <dbReference type="PROSITE" id="PS50011"/>
    </source>
</evidence>
<evidence type="ECO:0000313" key="18">
    <source>
        <dbReference type="EMBL" id="WVZ03078.1"/>
    </source>
</evidence>
<dbReference type="Gene3D" id="2.90.10.10">
    <property type="entry name" value="Bulb-type lectin domain"/>
    <property type="match status" value="1"/>
</dbReference>
<dbReference type="PROSITE" id="PS50026">
    <property type="entry name" value="EGF_3"/>
    <property type="match status" value="1"/>
</dbReference>
<dbReference type="FunFam" id="1.10.510.10:FF:000060">
    <property type="entry name" value="G-type lectin S-receptor-like serine/threonine-protein kinase"/>
    <property type="match status" value="1"/>
</dbReference>
<dbReference type="SUPFAM" id="SSF51110">
    <property type="entry name" value="alpha-D-mannose-specific plant lectins"/>
    <property type="match status" value="1"/>
</dbReference>
<evidence type="ECO:0000259" key="17">
    <source>
        <dbReference type="PROSITE" id="PS50948"/>
    </source>
</evidence>
<dbReference type="Pfam" id="PF13961">
    <property type="entry name" value="DUF4219"/>
    <property type="match status" value="1"/>
</dbReference>
<keyword evidence="8" id="KW-1015">Disulfide bond</keyword>
<dbReference type="Pfam" id="PF01453">
    <property type="entry name" value="B_lectin"/>
    <property type="match status" value="1"/>
</dbReference>
<dbReference type="PROSITE" id="PS50948">
    <property type="entry name" value="PAN"/>
    <property type="match status" value="1"/>
</dbReference>
<evidence type="ECO:0000256" key="2">
    <source>
        <dbReference type="ARBA" id="ARBA00022527"/>
    </source>
</evidence>
<dbReference type="InterPro" id="IPR054722">
    <property type="entry name" value="PolX-like_BBD"/>
</dbReference>
<dbReference type="Gene3D" id="3.30.200.20">
    <property type="entry name" value="Phosphorylase Kinase, domain 1"/>
    <property type="match status" value="1"/>
</dbReference>
<dbReference type="InterPro" id="IPR036426">
    <property type="entry name" value="Bulb-type_lectin_dom_sf"/>
</dbReference>
<dbReference type="EC" id="2.7.11.1" evidence="1"/>
<comment type="caution">
    <text evidence="12">Lacks conserved residue(s) required for the propagation of feature annotation.</text>
</comment>
<keyword evidence="13" id="KW-1133">Transmembrane helix</keyword>
<keyword evidence="3" id="KW-0808">Transferase</keyword>
<dbReference type="Pfam" id="PF14223">
    <property type="entry name" value="Retrotran_gag_2"/>
    <property type="match status" value="1"/>
</dbReference>
<proteinExistence type="predicted"/>
<gene>
    <name evidence="18" type="ORF">V8G54_023884</name>
</gene>
<keyword evidence="13" id="KW-0472">Membrane</keyword>
<keyword evidence="4" id="KW-0732">Signal</keyword>
<evidence type="ECO:0000256" key="8">
    <source>
        <dbReference type="ARBA" id="ARBA00023157"/>
    </source>
</evidence>
<keyword evidence="19" id="KW-1185">Reference proteome</keyword>
<accession>A0AAQ3RS15</accession>
<keyword evidence="9" id="KW-0325">Glycoprotein</keyword>
<dbReference type="PANTHER" id="PTHR32444">
    <property type="entry name" value="BULB-TYPE LECTIN DOMAIN-CONTAINING PROTEIN"/>
    <property type="match status" value="1"/>
</dbReference>
<dbReference type="GO" id="GO:0046872">
    <property type="term" value="F:metal ion binding"/>
    <property type="evidence" value="ECO:0007669"/>
    <property type="project" value="InterPro"/>
</dbReference>
<dbReference type="InterPro" id="IPR008271">
    <property type="entry name" value="Ser/Thr_kinase_AS"/>
</dbReference>
<evidence type="ECO:0000256" key="3">
    <source>
        <dbReference type="ARBA" id="ARBA00022679"/>
    </source>
</evidence>
<evidence type="ECO:0000256" key="4">
    <source>
        <dbReference type="ARBA" id="ARBA00022729"/>
    </source>
</evidence>
<dbReference type="CDD" id="cd00028">
    <property type="entry name" value="B_lectin"/>
    <property type="match status" value="1"/>
</dbReference>
<dbReference type="SMART" id="SM00108">
    <property type="entry name" value="B_lectin"/>
    <property type="match status" value="1"/>
</dbReference>
<keyword evidence="5" id="KW-0547">Nucleotide-binding</keyword>
<name>A0AAQ3RS15_VIGMU</name>
<dbReference type="InterPro" id="IPR008963">
    <property type="entry name" value="Purple_acid_Pase-like_N"/>
</dbReference>
<evidence type="ECO:0000256" key="10">
    <source>
        <dbReference type="ARBA" id="ARBA00047899"/>
    </source>
</evidence>
<keyword evidence="13" id="KW-0812">Transmembrane</keyword>
<dbReference type="InterPro" id="IPR025314">
    <property type="entry name" value="DUF4219"/>
</dbReference>
<feature type="domain" description="Apple" evidence="17">
    <location>
        <begin position="338"/>
        <end position="421"/>
    </location>
</feature>
<evidence type="ECO:0000256" key="11">
    <source>
        <dbReference type="ARBA" id="ARBA00048679"/>
    </source>
</evidence>
<dbReference type="Pfam" id="PF00069">
    <property type="entry name" value="Pkinase"/>
    <property type="match status" value="1"/>
</dbReference>
<evidence type="ECO:0000256" key="5">
    <source>
        <dbReference type="ARBA" id="ARBA00022741"/>
    </source>
</evidence>
<evidence type="ECO:0000256" key="1">
    <source>
        <dbReference type="ARBA" id="ARBA00012513"/>
    </source>
</evidence>
<dbReference type="GO" id="GO:0004674">
    <property type="term" value="F:protein serine/threonine kinase activity"/>
    <property type="evidence" value="ECO:0007669"/>
    <property type="project" value="UniProtKB-KW"/>
</dbReference>
<dbReference type="SUPFAM" id="SSF56112">
    <property type="entry name" value="Protein kinase-like (PK-like)"/>
    <property type="match status" value="1"/>
</dbReference>
<dbReference type="GO" id="GO:0003993">
    <property type="term" value="F:acid phosphatase activity"/>
    <property type="evidence" value="ECO:0007669"/>
    <property type="project" value="InterPro"/>
</dbReference>
<dbReference type="InterPro" id="IPR001480">
    <property type="entry name" value="Bulb-type_lectin_dom"/>
</dbReference>
<dbReference type="PROSITE" id="PS50011">
    <property type="entry name" value="PROTEIN_KINASE_DOM"/>
    <property type="match status" value="1"/>
</dbReference>
<evidence type="ECO:0000313" key="19">
    <source>
        <dbReference type="Proteomes" id="UP001374535"/>
    </source>
</evidence>
<dbReference type="SUPFAM" id="SSF49363">
    <property type="entry name" value="Purple acid phosphatase, N-terminal domain"/>
    <property type="match status" value="1"/>
</dbReference>
<dbReference type="Proteomes" id="UP001374535">
    <property type="component" value="Chromosome 7"/>
</dbReference>
<evidence type="ECO:0000259" key="15">
    <source>
        <dbReference type="PROSITE" id="PS50026"/>
    </source>
</evidence>
<keyword evidence="2" id="KW-0723">Serine/threonine-protein kinase</keyword>
<dbReference type="InterPro" id="IPR003609">
    <property type="entry name" value="Pan_app"/>
</dbReference>
<dbReference type="Pfam" id="PF00954">
    <property type="entry name" value="S_locus_glycop"/>
    <property type="match status" value="1"/>
</dbReference>
<keyword evidence="7" id="KW-0067">ATP-binding</keyword>
<dbReference type="PROSITE" id="PS00108">
    <property type="entry name" value="PROTEIN_KINASE_ST"/>
    <property type="match status" value="1"/>
</dbReference>
<dbReference type="PROSITE" id="PS50927">
    <property type="entry name" value="BULB_LECTIN"/>
    <property type="match status" value="1"/>
</dbReference>
<dbReference type="InterPro" id="IPR001245">
    <property type="entry name" value="Ser-Thr/Tyr_kinase_cat_dom"/>
</dbReference>